<evidence type="ECO:0000256" key="1">
    <source>
        <dbReference type="SAM" id="MobiDB-lite"/>
    </source>
</evidence>
<dbReference type="EMBL" id="UINC01011161">
    <property type="protein sequence ID" value="SVA49385.1"/>
    <property type="molecule type" value="Genomic_DNA"/>
</dbReference>
<gene>
    <name evidence="2" type="ORF">METZ01_LOCUS102239</name>
</gene>
<reference evidence="2" key="1">
    <citation type="submission" date="2018-05" db="EMBL/GenBank/DDBJ databases">
        <authorList>
            <person name="Lanie J.A."/>
            <person name="Ng W.-L."/>
            <person name="Kazmierczak K.M."/>
            <person name="Andrzejewski T.M."/>
            <person name="Davidsen T.M."/>
            <person name="Wayne K.J."/>
            <person name="Tettelin H."/>
            <person name="Glass J.I."/>
            <person name="Rusch D."/>
            <person name="Podicherti R."/>
            <person name="Tsui H.-C.T."/>
            <person name="Winkler M.E."/>
        </authorList>
    </citation>
    <scope>NUCLEOTIDE SEQUENCE</scope>
</reference>
<evidence type="ECO:0000313" key="2">
    <source>
        <dbReference type="EMBL" id="SVA49385.1"/>
    </source>
</evidence>
<accession>A0A381WA78</accession>
<feature type="region of interest" description="Disordered" evidence="1">
    <location>
        <begin position="1"/>
        <end position="27"/>
    </location>
</feature>
<name>A0A381WA78_9ZZZZ</name>
<proteinExistence type="predicted"/>
<organism evidence="2">
    <name type="scientific">marine metagenome</name>
    <dbReference type="NCBI Taxonomy" id="408172"/>
    <lineage>
        <taxon>unclassified sequences</taxon>
        <taxon>metagenomes</taxon>
        <taxon>ecological metagenomes</taxon>
    </lineage>
</organism>
<sequence>MHDRLLRPSMVGVSKKPENKKKEPKKA</sequence>
<protein>
    <submittedName>
        <fullName evidence="2">Uncharacterized protein</fullName>
    </submittedName>
</protein>
<dbReference type="AlphaFoldDB" id="A0A381WA78"/>
<feature type="compositionally biased region" description="Basic and acidic residues" evidence="1">
    <location>
        <begin position="15"/>
        <end position="27"/>
    </location>
</feature>